<sequence>APSGLMGVRFFFWTQKNLIPGKGRGYARVTTLILFITNHIQYKLGMLCHQQRLCPASLQQGADITFGSRFRLHTANTSPLQRHFSGEIFGYNSSIGLHQTPTL</sequence>
<protein>
    <submittedName>
        <fullName evidence="1">Uncharacterized protein</fullName>
    </submittedName>
</protein>
<name>A0A0N0UHN6_9BACL</name>
<keyword evidence="2" id="KW-1185">Reference proteome</keyword>
<gene>
    <name evidence="1" type="ORF">AMS66_12995</name>
</gene>
<feature type="non-terminal residue" evidence="1">
    <location>
        <position position="1"/>
    </location>
</feature>
<dbReference type="Proteomes" id="UP000037688">
    <property type="component" value="Unassembled WGS sequence"/>
</dbReference>
<evidence type="ECO:0000313" key="2">
    <source>
        <dbReference type="Proteomes" id="UP000037688"/>
    </source>
</evidence>
<proteinExistence type="predicted"/>
<dbReference type="EMBL" id="LITU01000059">
    <property type="protein sequence ID" value="KOY15607.1"/>
    <property type="molecule type" value="Genomic_DNA"/>
</dbReference>
<organism evidence="1 2">
    <name type="scientific">Paenibacillus xylanivorans</name>
    <dbReference type="NCBI Taxonomy" id="1705561"/>
    <lineage>
        <taxon>Bacteria</taxon>
        <taxon>Bacillati</taxon>
        <taxon>Bacillota</taxon>
        <taxon>Bacilli</taxon>
        <taxon>Bacillales</taxon>
        <taxon>Paenibacillaceae</taxon>
        <taxon>Paenibacillus</taxon>
    </lineage>
</organism>
<dbReference type="AlphaFoldDB" id="A0A0N0UHN6"/>
<dbReference type="PATRIC" id="fig|1705561.3.peg.2506"/>
<reference evidence="1 2" key="1">
    <citation type="submission" date="2015-08" db="EMBL/GenBank/DDBJ databases">
        <title>Draft genome sequence of cellulolytic and xylanolytic Paenibacillus sp. A59, isolated from a decaying forest soil from Patagonia, Argentina.</title>
        <authorList>
            <person name="Ghio S."/>
            <person name="Caceres A.M."/>
            <person name="Talia P."/>
            <person name="Grasso D."/>
            <person name="Campos E."/>
        </authorList>
    </citation>
    <scope>NUCLEOTIDE SEQUENCE [LARGE SCALE GENOMIC DNA]</scope>
    <source>
        <strain evidence="1 2">A59</strain>
    </source>
</reference>
<accession>A0A0N0UHN6</accession>
<evidence type="ECO:0000313" key="1">
    <source>
        <dbReference type="EMBL" id="KOY15607.1"/>
    </source>
</evidence>
<comment type="caution">
    <text evidence="1">The sequence shown here is derived from an EMBL/GenBank/DDBJ whole genome shotgun (WGS) entry which is preliminary data.</text>
</comment>